<evidence type="ECO:0000313" key="2">
    <source>
        <dbReference type="EMBL" id="WOL04124.1"/>
    </source>
</evidence>
<protein>
    <submittedName>
        <fullName evidence="2">Light-regulated protein, chloroplastic</fullName>
    </submittedName>
</protein>
<dbReference type="InterPro" id="IPR009856">
    <property type="entry name" value="Lir1"/>
</dbReference>
<feature type="compositionally biased region" description="Polar residues" evidence="1">
    <location>
        <begin position="11"/>
        <end position="20"/>
    </location>
</feature>
<evidence type="ECO:0000313" key="3">
    <source>
        <dbReference type="Proteomes" id="UP001327560"/>
    </source>
</evidence>
<dbReference type="AlphaFoldDB" id="A0AAQ3QAZ6"/>
<feature type="compositionally biased region" description="Basic and acidic residues" evidence="1">
    <location>
        <begin position="1"/>
        <end position="10"/>
    </location>
</feature>
<dbReference type="Pfam" id="PF07207">
    <property type="entry name" value="Lir1"/>
    <property type="match status" value="1"/>
</dbReference>
<name>A0AAQ3QAZ6_9LILI</name>
<organism evidence="2 3">
    <name type="scientific">Canna indica</name>
    <name type="common">Indian-shot</name>
    <dbReference type="NCBI Taxonomy" id="4628"/>
    <lineage>
        <taxon>Eukaryota</taxon>
        <taxon>Viridiplantae</taxon>
        <taxon>Streptophyta</taxon>
        <taxon>Embryophyta</taxon>
        <taxon>Tracheophyta</taxon>
        <taxon>Spermatophyta</taxon>
        <taxon>Magnoliopsida</taxon>
        <taxon>Liliopsida</taxon>
        <taxon>Zingiberales</taxon>
        <taxon>Cannaceae</taxon>
        <taxon>Canna</taxon>
    </lineage>
</organism>
<gene>
    <name evidence="2" type="ORF">Cni_G12845</name>
</gene>
<accession>A0AAQ3QAZ6</accession>
<reference evidence="2 3" key="1">
    <citation type="submission" date="2023-10" db="EMBL/GenBank/DDBJ databases">
        <title>Chromosome-scale genome assembly provides insights into flower coloration mechanisms of Canna indica.</title>
        <authorList>
            <person name="Li C."/>
        </authorList>
    </citation>
    <scope>NUCLEOTIDE SEQUENCE [LARGE SCALE GENOMIC DNA]</scope>
    <source>
        <tissue evidence="2">Flower</tissue>
    </source>
</reference>
<proteinExistence type="predicted"/>
<dbReference type="PANTHER" id="PTHR36762">
    <property type="entry name" value="LIGHT-REGULATED PROTEIN 1, CHLOROPLASTIC"/>
    <property type="match status" value="1"/>
</dbReference>
<dbReference type="GO" id="GO:0009507">
    <property type="term" value="C:chloroplast"/>
    <property type="evidence" value="ECO:0007669"/>
    <property type="project" value="InterPro"/>
</dbReference>
<dbReference type="PANTHER" id="PTHR36762:SF2">
    <property type="entry name" value="LIGHT-REGULATED PROTEIN 1, CHLOROPLASTIC"/>
    <property type="match status" value="1"/>
</dbReference>
<dbReference type="EMBL" id="CP136893">
    <property type="protein sequence ID" value="WOL04124.1"/>
    <property type="molecule type" value="Genomic_DNA"/>
</dbReference>
<sequence>MGLKREEKSTNSRASESSPRSGDRTSMAHPHPCARTINRKAERSKHISKFRMQATTAAVCFIRSFPTGNTKSLVPYSFMTRRTIIKPKAVAVAGLAAPENSSSISVFPMEACDIIRGEACNAKMFPEVKLATSAGSSNPRVASEEIERDYLDYNDAKTVFPGEACDDLGGEFCEAAYQNRTLLILNNICDRS</sequence>
<dbReference type="Proteomes" id="UP001327560">
    <property type="component" value="Chromosome 4"/>
</dbReference>
<feature type="region of interest" description="Disordered" evidence="1">
    <location>
        <begin position="1"/>
        <end position="46"/>
    </location>
</feature>
<evidence type="ECO:0000256" key="1">
    <source>
        <dbReference type="SAM" id="MobiDB-lite"/>
    </source>
</evidence>
<keyword evidence="3" id="KW-1185">Reference proteome</keyword>